<evidence type="ECO:0000313" key="6">
    <source>
        <dbReference type="EMBL" id="MRX42121.1"/>
    </source>
</evidence>
<dbReference type="PROSITE" id="PS00356">
    <property type="entry name" value="HTH_LACI_1"/>
    <property type="match status" value="1"/>
</dbReference>
<dbReference type="Gene3D" id="3.40.50.2300">
    <property type="match status" value="2"/>
</dbReference>
<protein>
    <submittedName>
        <fullName evidence="6">LacI family DNA-binding transcriptional regulator</fullName>
    </submittedName>
</protein>
<dbReference type="SUPFAM" id="SSF53822">
    <property type="entry name" value="Periplasmic binding protein-like I"/>
    <property type="match status" value="1"/>
</dbReference>
<keyword evidence="3 6" id="KW-0238">DNA-binding</keyword>
<dbReference type="CDD" id="cd01392">
    <property type="entry name" value="HTH_LacI"/>
    <property type="match status" value="1"/>
</dbReference>
<dbReference type="PANTHER" id="PTHR30146:SF148">
    <property type="entry name" value="HTH-TYPE TRANSCRIPTIONAL REPRESSOR PURR-RELATED"/>
    <property type="match status" value="1"/>
</dbReference>
<evidence type="ECO:0000313" key="7">
    <source>
        <dbReference type="Proteomes" id="UP000476511"/>
    </source>
</evidence>
<evidence type="ECO:0000256" key="4">
    <source>
        <dbReference type="ARBA" id="ARBA00023163"/>
    </source>
</evidence>
<dbReference type="InterPro" id="IPR028082">
    <property type="entry name" value="Peripla_BP_I"/>
</dbReference>
<dbReference type="EMBL" id="WKJD01000002">
    <property type="protein sequence ID" value="MRX42121.1"/>
    <property type="molecule type" value="Genomic_DNA"/>
</dbReference>
<accession>A0A6L5QWK0</accession>
<dbReference type="InterPro" id="IPR000843">
    <property type="entry name" value="HTH_LacI"/>
</dbReference>
<keyword evidence="4" id="KW-0804">Transcription</keyword>
<dbReference type="GO" id="GO:0003700">
    <property type="term" value="F:DNA-binding transcription factor activity"/>
    <property type="evidence" value="ECO:0007669"/>
    <property type="project" value="TreeGrafter"/>
</dbReference>
<keyword evidence="1" id="KW-0678">Repressor</keyword>
<dbReference type="Proteomes" id="UP000476511">
    <property type="component" value="Unassembled WGS sequence"/>
</dbReference>
<organism evidence="6 7">
    <name type="scientific">Agromyces kandeliae</name>
    <dbReference type="NCBI Taxonomy" id="2666141"/>
    <lineage>
        <taxon>Bacteria</taxon>
        <taxon>Bacillati</taxon>
        <taxon>Actinomycetota</taxon>
        <taxon>Actinomycetes</taxon>
        <taxon>Micrococcales</taxon>
        <taxon>Microbacteriaceae</taxon>
        <taxon>Agromyces</taxon>
    </lineage>
</organism>
<dbReference type="CDD" id="cd06285">
    <property type="entry name" value="PBP1_LacI-like"/>
    <property type="match status" value="1"/>
</dbReference>
<keyword evidence="2" id="KW-0805">Transcription regulation</keyword>
<dbReference type="PANTHER" id="PTHR30146">
    <property type="entry name" value="LACI-RELATED TRANSCRIPTIONAL REPRESSOR"/>
    <property type="match status" value="1"/>
</dbReference>
<dbReference type="PROSITE" id="PS50932">
    <property type="entry name" value="HTH_LACI_2"/>
    <property type="match status" value="1"/>
</dbReference>
<evidence type="ECO:0000256" key="2">
    <source>
        <dbReference type="ARBA" id="ARBA00023015"/>
    </source>
</evidence>
<dbReference type="Pfam" id="PF13377">
    <property type="entry name" value="Peripla_BP_3"/>
    <property type="match status" value="1"/>
</dbReference>
<feature type="domain" description="HTH lacI-type" evidence="5">
    <location>
        <begin position="53"/>
        <end position="108"/>
    </location>
</feature>
<dbReference type="Pfam" id="PF00356">
    <property type="entry name" value="LacI"/>
    <property type="match status" value="1"/>
</dbReference>
<dbReference type="PRINTS" id="PR00036">
    <property type="entry name" value="HTHLACI"/>
</dbReference>
<reference evidence="6 7" key="1">
    <citation type="submission" date="2019-11" db="EMBL/GenBank/DDBJ databases">
        <title>Agromyces kandeliae sp. nov., isolated from mangrove soil.</title>
        <authorList>
            <person name="Wang R."/>
        </authorList>
    </citation>
    <scope>NUCLEOTIDE SEQUENCE [LARGE SCALE GENOMIC DNA]</scope>
    <source>
        <strain evidence="6 7">Q22</strain>
    </source>
</reference>
<dbReference type="SUPFAM" id="SSF47413">
    <property type="entry name" value="lambda repressor-like DNA-binding domains"/>
    <property type="match status" value="1"/>
</dbReference>
<comment type="caution">
    <text evidence="6">The sequence shown here is derived from an EMBL/GenBank/DDBJ whole genome shotgun (WGS) entry which is preliminary data.</text>
</comment>
<evidence type="ECO:0000256" key="3">
    <source>
        <dbReference type="ARBA" id="ARBA00023125"/>
    </source>
</evidence>
<sequence>MATGWSWRCTRSLGSIRFDRCRWNTSRRALRRSGANSTSRRIRPPVDTAPVAVTLKDVAQASGVSISTVSRILDDRTPASRSETAQRVRRVAEELGYRRNMFAANLRRGATGTIGVLVPRLTDTVMALMFQAIEEAAGRRGYFAVVATCGDEPDHERRATETLLDRNVDGVILATARLDDELPASLRARDIPHVLVLRTDRISPSSLGDDETGGYLATRHLIDLGHRDIGMVTGPWFTSSARDRRAGAERALREAGLPIDDARMLSVGYGVDDGIEAGMRLLDRPDRPTAVFAANDNLAMGVLTAASGLGLRIGSDLSIVGYNDIPLVSRLPVALSSVRTPFEQIASTALQLLLSPEEGERGIRMALPTLIPRASTALPRR</sequence>
<evidence type="ECO:0000259" key="5">
    <source>
        <dbReference type="PROSITE" id="PS50932"/>
    </source>
</evidence>
<dbReference type="AlphaFoldDB" id="A0A6L5QWK0"/>
<dbReference type="SMART" id="SM00354">
    <property type="entry name" value="HTH_LACI"/>
    <property type="match status" value="1"/>
</dbReference>
<dbReference type="InterPro" id="IPR046335">
    <property type="entry name" value="LacI/GalR-like_sensor"/>
</dbReference>
<dbReference type="InterPro" id="IPR010982">
    <property type="entry name" value="Lambda_DNA-bd_dom_sf"/>
</dbReference>
<evidence type="ECO:0000256" key="1">
    <source>
        <dbReference type="ARBA" id="ARBA00022491"/>
    </source>
</evidence>
<gene>
    <name evidence="6" type="ORF">GJR97_00090</name>
</gene>
<dbReference type="Gene3D" id="1.10.260.40">
    <property type="entry name" value="lambda repressor-like DNA-binding domains"/>
    <property type="match status" value="1"/>
</dbReference>
<name>A0A6L5QWK0_9MICO</name>
<dbReference type="GO" id="GO:0000976">
    <property type="term" value="F:transcription cis-regulatory region binding"/>
    <property type="evidence" value="ECO:0007669"/>
    <property type="project" value="TreeGrafter"/>
</dbReference>
<keyword evidence="7" id="KW-1185">Reference proteome</keyword>
<proteinExistence type="predicted"/>